<dbReference type="PANTHER" id="PTHR38926">
    <property type="entry name" value="F-BOX DOMAIN CONTAINING PROTEIN, EXPRESSED"/>
    <property type="match status" value="1"/>
</dbReference>
<evidence type="ECO:0008006" key="4">
    <source>
        <dbReference type="Google" id="ProtNLM"/>
    </source>
</evidence>
<dbReference type="AlphaFoldDB" id="A0AA38P5L9"/>
<accession>A0AA38P5L9</accession>
<evidence type="ECO:0000256" key="1">
    <source>
        <dbReference type="SAM" id="Coils"/>
    </source>
</evidence>
<dbReference type="PANTHER" id="PTHR38926:SF5">
    <property type="entry name" value="F-BOX AND LEUCINE-RICH REPEAT PROTEIN 6"/>
    <property type="match status" value="1"/>
</dbReference>
<dbReference type="EMBL" id="MU806314">
    <property type="protein sequence ID" value="KAJ3836511.1"/>
    <property type="molecule type" value="Genomic_DNA"/>
</dbReference>
<comment type="caution">
    <text evidence="2">The sequence shown here is derived from an EMBL/GenBank/DDBJ whole genome shotgun (WGS) entry which is preliminary data.</text>
</comment>
<keyword evidence="1" id="KW-0175">Coiled coil</keyword>
<protein>
    <recommendedName>
        <fullName evidence="4">F-box domain-containing protein</fullName>
    </recommendedName>
</protein>
<reference evidence="2" key="1">
    <citation type="submission" date="2022-08" db="EMBL/GenBank/DDBJ databases">
        <authorList>
            <consortium name="DOE Joint Genome Institute"/>
            <person name="Min B."/>
            <person name="Riley R."/>
            <person name="Sierra-Patev S."/>
            <person name="Naranjo-Ortiz M."/>
            <person name="Looney B."/>
            <person name="Konkel Z."/>
            <person name="Slot J.C."/>
            <person name="Sakamoto Y."/>
            <person name="Steenwyk J.L."/>
            <person name="Rokas A."/>
            <person name="Carro J."/>
            <person name="Camarero S."/>
            <person name="Ferreira P."/>
            <person name="Molpeceres G."/>
            <person name="Ruiz-Duenas F.J."/>
            <person name="Serrano A."/>
            <person name="Henrissat B."/>
            <person name="Drula E."/>
            <person name="Hughes K.W."/>
            <person name="Mata J.L."/>
            <person name="Ishikawa N.K."/>
            <person name="Vargas-Isla R."/>
            <person name="Ushijima S."/>
            <person name="Smith C.A."/>
            <person name="Ahrendt S."/>
            <person name="Andreopoulos W."/>
            <person name="He G."/>
            <person name="Labutti K."/>
            <person name="Lipzen A."/>
            <person name="Ng V."/>
            <person name="Sandor L."/>
            <person name="Barry K."/>
            <person name="Martinez A.T."/>
            <person name="Xiao Y."/>
            <person name="Gibbons J.G."/>
            <person name="Terashima K."/>
            <person name="Hibbett D.S."/>
            <person name="Grigoriev I.V."/>
        </authorList>
    </citation>
    <scope>NUCLEOTIDE SEQUENCE</scope>
    <source>
        <strain evidence="2">TFB9207</strain>
    </source>
</reference>
<sequence length="544" mass="61199">MTANANSCPQCGYSLQLNTPPALPCDTSRIEQLLTTNEYPDEKEEIAFRSYIANAPCVNSHLDHRIASVEAELLKLQAEKESLTSVIPKYQQALNPVKRLPVEILKLIFEYGSGYHIPAEEYFHSISDSLDVQLPLLVYRRVCRSWRNLVDLGMPKLWTRIKLQLNKPLPTHAHSLLSLYLHRSQGRLLAICLNTPRSNSMDFATGIFVGNFFKGSSSRWKSLFLRGGSGLDTVLAMPEYSYEHLESVHIRRIDMLSVSFYHCQLPKLTTWTSIWDGPAIAFSPSPFFMITNYTISGVWNNSAINIVQHLHFLRTLSIQNFVPGALSVSEVKDINLPVLEELYIREDSDDNRNDAAIAAVLDSMTCPALTTLSLFTSGKLVEPFQQFEERSDFKLKRFAGSEHTGVFVEAIRNRGALETIDIEGTYTTRATKAVLAQLYIPFQSAAMSSANTHFSVSSPTPSLATPKVTFPNLRQLQFRLGDLFFVENFLDRAYFSLYARLFSKNIIPLELAITTADEQAQKILHSPQMKKFAALGVTLKIMGV</sequence>
<evidence type="ECO:0000313" key="3">
    <source>
        <dbReference type="Proteomes" id="UP001163846"/>
    </source>
</evidence>
<proteinExistence type="predicted"/>
<gene>
    <name evidence="2" type="ORF">F5878DRAFT_726730</name>
</gene>
<feature type="coiled-coil region" evidence="1">
    <location>
        <begin position="59"/>
        <end position="86"/>
    </location>
</feature>
<evidence type="ECO:0000313" key="2">
    <source>
        <dbReference type="EMBL" id="KAJ3836511.1"/>
    </source>
</evidence>
<dbReference type="Proteomes" id="UP001163846">
    <property type="component" value="Unassembled WGS sequence"/>
</dbReference>
<keyword evidence="3" id="KW-1185">Reference proteome</keyword>
<name>A0AA38P5L9_9AGAR</name>
<organism evidence="2 3">
    <name type="scientific">Lentinula raphanica</name>
    <dbReference type="NCBI Taxonomy" id="153919"/>
    <lineage>
        <taxon>Eukaryota</taxon>
        <taxon>Fungi</taxon>
        <taxon>Dikarya</taxon>
        <taxon>Basidiomycota</taxon>
        <taxon>Agaricomycotina</taxon>
        <taxon>Agaricomycetes</taxon>
        <taxon>Agaricomycetidae</taxon>
        <taxon>Agaricales</taxon>
        <taxon>Marasmiineae</taxon>
        <taxon>Omphalotaceae</taxon>
        <taxon>Lentinula</taxon>
    </lineage>
</organism>